<keyword evidence="6 7" id="KW-0413">Isomerase</keyword>
<evidence type="ECO:0000256" key="1">
    <source>
        <dbReference type="ARBA" id="ARBA00000757"/>
    </source>
</evidence>
<evidence type="ECO:0000256" key="6">
    <source>
        <dbReference type="ARBA" id="ARBA00023235"/>
    </source>
</evidence>
<name>A0A1H3S713_9BACI</name>
<evidence type="ECO:0000259" key="10">
    <source>
        <dbReference type="Pfam" id="PF20511"/>
    </source>
</evidence>
<feature type="binding site" evidence="8">
    <location>
        <position position="115"/>
    </location>
    <ligand>
        <name>Zn(2+)</name>
        <dbReference type="ChEBI" id="CHEBI:29105"/>
    </ligand>
</feature>
<evidence type="ECO:0000256" key="3">
    <source>
        <dbReference type="ARBA" id="ARBA00011956"/>
    </source>
</evidence>
<protein>
    <recommendedName>
        <fullName evidence="3 7">Mannose-6-phosphate isomerase</fullName>
        <ecNumber evidence="3 7">5.3.1.8</ecNumber>
    </recommendedName>
</protein>
<dbReference type="NCBIfam" id="TIGR00218">
    <property type="entry name" value="manA"/>
    <property type="match status" value="1"/>
</dbReference>
<dbReference type="PANTHER" id="PTHR42742:SF3">
    <property type="entry name" value="FRUCTOKINASE"/>
    <property type="match status" value="1"/>
</dbReference>
<dbReference type="GO" id="GO:0004476">
    <property type="term" value="F:mannose-6-phosphate isomerase activity"/>
    <property type="evidence" value="ECO:0007669"/>
    <property type="project" value="UniProtKB-UniRule"/>
</dbReference>
<dbReference type="Pfam" id="PF20511">
    <property type="entry name" value="PMI_typeI_cat"/>
    <property type="match status" value="1"/>
</dbReference>
<evidence type="ECO:0000313" key="13">
    <source>
        <dbReference type="Proteomes" id="UP000198935"/>
    </source>
</evidence>
<feature type="binding site" evidence="8">
    <location>
        <position position="97"/>
    </location>
    <ligand>
        <name>Zn(2+)</name>
        <dbReference type="ChEBI" id="CHEBI:29105"/>
    </ligand>
</feature>
<dbReference type="GO" id="GO:0008270">
    <property type="term" value="F:zinc ion binding"/>
    <property type="evidence" value="ECO:0007669"/>
    <property type="project" value="UniProtKB-UniRule"/>
</dbReference>
<evidence type="ECO:0000256" key="8">
    <source>
        <dbReference type="PIRSR" id="PIRSR036894-1"/>
    </source>
</evidence>
<keyword evidence="4 7" id="KW-0479">Metal-binding</keyword>
<comment type="cofactor">
    <cofactor evidence="8">
        <name>Zn(2+)</name>
        <dbReference type="ChEBI" id="CHEBI:29105"/>
    </cofactor>
    <text evidence="8">Binds 1 zinc ion per subunit.</text>
</comment>
<dbReference type="GO" id="GO:0005975">
    <property type="term" value="P:carbohydrate metabolic process"/>
    <property type="evidence" value="ECO:0007669"/>
    <property type="project" value="UniProtKB-UniRule"/>
</dbReference>
<dbReference type="InterPro" id="IPR051804">
    <property type="entry name" value="Carb_Metab_Reg_Kinase/Isom"/>
</dbReference>
<organism evidence="12 13">
    <name type="scientific">Evansella caseinilytica</name>
    <dbReference type="NCBI Taxonomy" id="1503961"/>
    <lineage>
        <taxon>Bacteria</taxon>
        <taxon>Bacillati</taxon>
        <taxon>Bacillota</taxon>
        <taxon>Bacilli</taxon>
        <taxon>Bacillales</taxon>
        <taxon>Bacillaceae</taxon>
        <taxon>Evansella</taxon>
    </lineage>
</organism>
<dbReference type="InterPro" id="IPR014710">
    <property type="entry name" value="RmlC-like_jellyroll"/>
</dbReference>
<dbReference type="CDD" id="cd07010">
    <property type="entry name" value="cupin_PMI_type_I_N_bac"/>
    <property type="match status" value="1"/>
</dbReference>
<feature type="active site" evidence="9">
    <location>
        <position position="192"/>
    </location>
</feature>
<feature type="domain" description="Phosphomannose isomerase type I catalytic" evidence="10">
    <location>
        <begin position="5"/>
        <end position="105"/>
    </location>
</feature>
<evidence type="ECO:0000256" key="7">
    <source>
        <dbReference type="PIRNR" id="PIRNR036894"/>
    </source>
</evidence>
<evidence type="ECO:0000259" key="11">
    <source>
        <dbReference type="Pfam" id="PF21621"/>
    </source>
</evidence>
<feature type="domain" description="Mannose-6-phosphate isomerase cupin" evidence="11">
    <location>
        <begin position="240"/>
        <end position="312"/>
    </location>
</feature>
<keyword evidence="13" id="KW-1185">Reference proteome</keyword>
<proteinExistence type="inferred from homology"/>
<feature type="binding site" evidence="8">
    <location>
        <position position="172"/>
    </location>
    <ligand>
        <name>Zn(2+)</name>
        <dbReference type="ChEBI" id="CHEBI:29105"/>
    </ligand>
</feature>
<dbReference type="Gene3D" id="2.60.120.10">
    <property type="entry name" value="Jelly Rolls"/>
    <property type="match status" value="2"/>
</dbReference>
<keyword evidence="5 7" id="KW-0862">Zinc</keyword>
<dbReference type="InterPro" id="IPR011051">
    <property type="entry name" value="RmlC_Cupin_sf"/>
</dbReference>
<dbReference type="InterPro" id="IPR014628">
    <property type="entry name" value="Man6P_isomerase_Firm_short"/>
</dbReference>
<evidence type="ECO:0000256" key="2">
    <source>
        <dbReference type="ARBA" id="ARBA00010772"/>
    </source>
</evidence>
<dbReference type="PANTHER" id="PTHR42742">
    <property type="entry name" value="TRANSCRIPTIONAL REPRESSOR MPRA"/>
    <property type="match status" value="1"/>
</dbReference>
<dbReference type="SUPFAM" id="SSF51182">
    <property type="entry name" value="RmlC-like cupins"/>
    <property type="match status" value="1"/>
</dbReference>
<dbReference type="InterPro" id="IPR001250">
    <property type="entry name" value="Man6P_Isoase-1"/>
</dbReference>
<dbReference type="InterPro" id="IPR049071">
    <property type="entry name" value="MPI_cupin_dom"/>
</dbReference>
<dbReference type="PIRSF" id="PIRSF036894">
    <property type="entry name" value="PMI_Firm_short"/>
    <property type="match status" value="1"/>
</dbReference>
<evidence type="ECO:0000256" key="5">
    <source>
        <dbReference type="ARBA" id="ARBA00022833"/>
    </source>
</evidence>
<accession>A0A1H3S713</accession>
<dbReference type="OrthoDB" id="9808275at2"/>
<dbReference type="STRING" id="1503961.SAMN05421736_11053"/>
<comment type="similarity">
    <text evidence="2 7">Belongs to the mannose-6-phosphate isomerase type 1 family.</text>
</comment>
<evidence type="ECO:0000256" key="4">
    <source>
        <dbReference type="ARBA" id="ARBA00022723"/>
    </source>
</evidence>
<dbReference type="EMBL" id="FNPI01000010">
    <property type="protein sequence ID" value="SDZ33903.1"/>
    <property type="molecule type" value="Genomic_DNA"/>
</dbReference>
<reference evidence="13" key="1">
    <citation type="submission" date="2016-10" db="EMBL/GenBank/DDBJ databases">
        <authorList>
            <person name="Varghese N."/>
            <person name="Submissions S."/>
        </authorList>
    </citation>
    <scope>NUCLEOTIDE SEQUENCE [LARGE SCALE GENOMIC DNA]</scope>
    <source>
        <strain evidence="13">SP</strain>
    </source>
</reference>
<comment type="catalytic activity">
    <reaction evidence="1 7">
        <text>D-mannose 6-phosphate = D-fructose 6-phosphate</text>
        <dbReference type="Rhea" id="RHEA:12356"/>
        <dbReference type="ChEBI" id="CHEBI:58735"/>
        <dbReference type="ChEBI" id="CHEBI:61527"/>
        <dbReference type="EC" id="5.3.1.8"/>
    </reaction>
</comment>
<evidence type="ECO:0000313" key="12">
    <source>
        <dbReference type="EMBL" id="SDZ33903.1"/>
    </source>
</evidence>
<dbReference type="Proteomes" id="UP000198935">
    <property type="component" value="Unassembled WGS sequence"/>
</dbReference>
<sequence>MKDIIHLEPVLQEKIWGGSRLKTQFHYDILSSKTGECWGISGHANGTNVIKNGEYKGRTLRELWKEHRELFDNEHGEEFPLLVKIIDAQDDLSVQVHPDDEYAQKHEGYAYGKTECWYILDREPGAELILGHNAQTREELQQLVDAEEWDKLFRSVPVEKGDFVYVPSGTVHAIGKGIMILEIQQSSDITYRFYDYDRTDDNGNPRELHIQDSVACSMVPHQDPELDRLFWKEEGAVIERLIQERYFTVDKWDLSGKIERKNTTYLLMSVVEGSGFVKTEAHEHKLHKGDHFIIPSTVASYSLSGKMTVMVSQTTKG</sequence>
<dbReference type="InterPro" id="IPR046457">
    <property type="entry name" value="PMI_typeI_cat"/>
</dbReference>
<dbReference type="EC" id="5.3.1.8" evidence="3 7"/>
<dbReference type="AlphaFoldDB" id="A0A1H3S713"/>
<gene>
    <name evidence="12" type="ORF">SAMN05421736_11053</name>
</gene>
<dbReference type="Pfam" id="PF21621">
    <property type="entry name" value="MPI_cupin_dom"/>
    <property type="match status" value="1"/>
</dbReference>
<evidence type="ECO:0000256" key="9">
    <source>
        <dbReference type="PIRSR" id="PIRSR036894-2"/>
    </source>
</evidence>